<sequence length="537" mass="60589">MKVGKLPASLLPRNIVLCLRRLSSGSSAAATFEFNTLIRKYSLSDPSRSLWLFSLMRSRGVPPDRFTFPFLLKSRSKLRLPCRDVHALLTKLGFDSDLYAGNALVSGYGTSGSVRDAAKMFKEMPNRDLVTWTALIGSYCDNGQGYDALELFREMQIAESFLPDEVMMLSVVSAISGLGLLELGRWVDVYVRRRGIMVTVSLGTALVEMYSRCGSIEESMRMFSEMTERNIKTWTAAISGLAVHGRSTEALMLFHRMTHMGVQLDSVTFSAVLTACSHGGLVDEARTVFKSMKNEHGIEPKLEHYGCMVDTLGRAGHVNEAYDFVEGMPVRPNSVIWRTLLGACVNHKHVELAERAIEKLREIDPDHDGDYVLLSNVYGGQGCWSRKALLRSSMREKRIAKDPGISSIYMHGEVYEFASGENLCPRWQEIRRLLLETVARIKLHGYIPRTSSVLHDVEDEEKEANIGYHSEKIAVAFGLLCEDDGKTLRITKNLRICEDCHSFMKHVSSLYRKQIIVRDRNRFHHFSEGSCSCQDFW</sequence>
<evidence type="ECO:0000313" key="1">
    <source>
        <dbReference type="EMBL" id="KAI4386343.1"/>
    </source>
</evidence>
<organism evidence="1 2">
    <name type="scientific">Melastoma candidum</name>
    <dbReference type="NCBI Taxonomy" id="119954"/>
    <lineage>
        <taxon>Eukaryota</taxon>
        <taxon>Viridiplantae</taxon>
        <taxon>Streptophyta</taxon>
        <taxon>Embryophyta</taxon>
        <taxon>Tracheophyta</taxon>
        <taxon>Spermatophyta</taxon>
        <taxon>Magnoliopsida</taxon>
        <taxon>eudicotyledons</taxon>
        <taxon>Gunneridae</taxon>
        <taxon>Pentapetalae</taxon>
        <taxon>rosids</taxon>
        <taxon>malvids</taxon>
        <taxon>Myrtales</taxon>
        <taxon>Melastomataceae</taxon>
        <taxon>Melastomatoideae</taxon>
        <taxon>Melastomateae</taxon>
        <taxon>Melastoma</taxon>
    </lineage>
</organism>
<name>A0ACB9S9V0_9MYRT</name>
<reference evidence="2" key="1">
    <citation type="journal article" date="2023" name="Front. Plant Sci.">
        <title>Chromosomal-level genome assembly of Melastoma candidum provides insights into trichome evolution.</title>
        <authorList>
            <person name="Zhong Y."/>
            <person name="Wu W."/>
            <person name="Sun C."/>
            <person name="Zou P."/>
            <person name="Liu Y."/>
            <person name="Dai S."/>
            <person name="Zhou R."/>
        </authorList>
    </citation>
    <scope>NUCLEOTIDE SEQUENCE [LARGE SCALE GENOMIC DNA]</scope>
</reference>
<comment type="caution">
    <text evidence="1">The sequence shown here is derived from an EMBL/GenBank/DDBJ whole genome shotgun (WGS) entry which is preliminary data.</text>
</comment>
<dbReference type="EMBL" id="CM042881">
    <property type="protein sequence ID" value="KAI4386343.1"/>
    <property type="molecule type" value="Genomic_DNA"/>
</dbReference>
<evidence type="ECO:0000313" key="2">
    <source>
        <dbReference type="Proteomes" id="UP001057402"/>
    </source>
</evidence>
<accession>A0ACB9S9V0</accession>
<proteinExistence type="predicted"/>
<dbReference type="Proteomes" id="UP001057402">
    <property type="component" value="Chromosome 2"/>
</dbReference>
<gene>
    <name evidence="1" type="ORF">MLD38_004282</name>
</gene>
<keyword evidence="2" id="KW-1185">Reference proteome</keyword>
<protein>
    <submittedName>
        <fullName evidence="1">Uncharacterized protein</fullName>
    </submittedName>
</protein>